<dbReference type="Pfam" id="PF01391">
    <property type="entry name" value="Collagen"/>
    <property type="match status" value="2"/>
</dbReference>
<dbReference type="InterPro" id="IPR013783">
    <property type="entry name" value="Ig-like_fold"/>
</dbReference>
<dbReference type="PROSITE" id="PS50835">
    <property type="entry name" value="IG_LIKE"/>
    <property type="match status" value="2"/>
</dbReference>
<dbReference type="InterPro" id="IPR013098">
    <property type="entry name" value="Ig_I-set"/>
</dbReference>
<evidence type="ECO:0000256" key="1">
    <source>
        <dbReference type="ARBA" id="ARBA00004613"/>
    </source>
</evidence>
<dbReference type="Pfam" id="PF13927">
    <property type="entry name" value="Ig_3"/>
    <property type="match status" value="1"/>
</dbReference>
<feature type="compositionally biased region" description="Low complexity" evidence="4">
    <location>
        <begin position="312"/>
        <end position="322"/>
    </location>
</feature>
<dbReference type="SMART" id="SM00284">
    <property type="entry name" value="OLF"/>
    <property type="match status" value="1"/>
</dbReference>
<feature type="transmembrane region" description="Helical" evidence="5">
    <location>
        <begin position="17"/>
        <end position="37"/>
    </location>
</feature>
<accession>A0ABM1C618</accession>
<feature type="region of interest" description="Disordered" evidence="4">
    <location>
        <begin position="64"/>
        <end position="84"/>
    </location>
</feature>
<feature type="domain" description="Olfactomedin-like" evidence="7">
    <location>
        <begin position="654"/>
        <end position="905"/>
    </location>
</feature>
<keyword evidence="5" id="KW-0472">Membrane</keyword>
<keyword evidence="5" id="KW-1133">Transmembrane helix</keyword>
<name>A0ABM1C618_LIMPO</name>
<evidence type="ECO:0000259" key="7">
    <source>
        <dbReference type="PROSITE" id="PS51132"/>
    </source>
</evidence>
<evidence type="ECO:0000259" key="6">
    <source>
        <dbReference type="PROSITE" id="PS50835"/>
    </source>
</evidence>
<keyword evidence="2" id="KW-0964">Secreted</keyword>
<keyword evidence="8" id="KW-1185">Reference proteome</keyword>
<dbReference type="SMART" id="SM00408">
    <property type="entry name" value="IGc2"/>
    <property type="match status" value="2"/>
</dbReference>
<comment type="caution">
    <text evidence="3">Lacks conserved residue(s) required for the propagation of feature annotation.</text>
</comment>
<dbReference type="SMART" id="SM00409">
    <property type="entry name" value="IG"/>
    <property type="match status" value="2"/>
</dbReference>
<feature type="domain" description="Ig-like" evidence="6">
    <location>
        <begin position="481"/>
        <end position="578"/>
    </location>
</feature>
<evidence type="ECO:0000256" key="3">
    <source>
        <dbReference type="PROSITE-ProRule" id="PRU00446"/>
    </source>
</evidence>
<sequence>MAATEATAERFEFREKFLFLLVFFLYLGLCANFYYTYNVSKICSVKPASDSNSNADLLQKQSFETRTRPTPTDNTFIGNADGDRSRAVDVSQERGKASQHGSGFNGKGGRFLRSLKDESSGYFRSHKSEVEPKDQWSTYLFKANDTSFLFSALGHRLKRHVDPHKRRHWRRSSRDGDVPSVEFFPKPQPTIETEGFAWVTSYSRIALPVLEEYCQSTREFCPPGTPGPPGNPGNPGLKGEKGDKGKIGFTGNTGPRGPQGFSGITGPIGPKGEPGEPGIPGLDGRDGLPGEPGLDGVPGRDGADGLPGVDGISGIPGTPGSPGFNGTDGVPGAQGPRGPPGKTGPTGLPGPRGRKGEPGTPGNPGTPGIQSWRINKKEVTQLLIPPAIVDIENRSTLIVQEGEHIRLQCSASGHPLPKLIWRRSDSKFIVLGNLRLAMVEGDRLNISRVTRYDMGSYLCIASNGVPPPDSRTTLLEVTFSPLIKIANPMIGTRNRGFAFLECYVEAFPQPINYWLYGDDRLLEQSPKYTIKEEVINHFTFKMTLNISYVERQNYGIYKCVSKNHKGKTRGILTVYEIDPSIHTTKPPKGRYILYGKAPPPRVVEPECPPCPECPEPRKCPLGSQGGKLTTVNVISISKQFNATHWQVLKPRTKDCLLNQVGKPVFQQFSNVSQGCWMKDPAATNPIDESKHWVTLQTEKNTLYEFADKTSFRNNNYTKKYTLPFEFVGNNHVVYNGSFYYNQEGTNNLIRFDLQTESNTSAQIVDAAYKDDQYLYTTRHSYMDLAADENGLWVIFAGNNTNNTLVLKFHPYSLQTEKMWNITLKHRGIGEMFIICGVLYTIDSVNELNTRISYAFDLYQNKAIDVNLDFTNPFVRTAMASYNARDEVIYTWDRGNQLVYPVRFATIDMGQPDPEAEKKDSKT</sequence>
<dbReference type="Gene3D" id="2.60.40.10">
    <property type="entry name" value="Immunoglobulins"/>
    <property type="match status" value="2"/>
</dbReference>
<evidence type="ECO:0000256" key="5">
    <source>
        <dbReference type="SAM" id="Phobius"/>
    </source>
</evidence>
<feature type="region of interest" description="Disordered" evidence="4">
    <location>
        <begin position="220"/>
        <end position="371"/>
    </location>
</feature>
<evidence type="ECO:0000256" key="2">
    <source>
        <dbReference type="ARBA" id="ARBA00022525"/>
    </source>
</evidence>
<evidence type="ECO:0000313" key="8">
    <source>
        <dbReference type="Proteomes" id="UP000694941"/>
    </source>
</evidence>
<organism evidence="8 9">
    <name type="scientific">Limulus polyphemus</name>
    <name type="common">Atlantic horseshoe crab</name>
    <dbReference type="NCBI Taxonomy" id="6850"/>
    <lineage>
        <taxon>Eukaryota</taxon>
        <taxon>Metazoa</taxon>
        <taxon>Ecdysozoa</taxon>
        <taxon>Arthropoda</taxon>
        <taxon>Chelicerata</taxon>
        <taxon>Merostomata</taxon>
        <taxon>Xiphosura</taxon>
        <taxon>Limulidae</taxon>
        <taxon>Limulus</taxon>
    </lineage>
</organism>
<dbReference type="PROSITE" id="PS51132">
    <property type="entry name" value="OLF"/>
    <property type="match status" value="1"/>
</dbReference>
<protein>
    <submittedName>
        <fullName evidence="9">Uncharacterized protein LOC106478823</fullName>
    </submittedName>
</protein>
<proteinExistence type="predicted"/>
<dbReference type="PANTHER" id="PTHR23192:SF85">
    <property type="entry name" value="GLIOMEDIN"/>
    <property type="match status" value="1"/>
</dbReference>
<feature type="domain" description="Ig-like" evidence="6">
    <location>
        <begin position="386"/>
        <end position="480"/>
    </location>
</feature>
<dbReference type="Pfam" id="PF02191">
    <property type="entry name" value="OLF"/>
    <property type="match status" value="1"/>
</dbReference>
<dbReference type="InterPro" id="IPR003599">
    <property type="entry name" value="Ig_sub"/>
</dbReference>
<dbReference type="GeneID" id="106478823"/>
<feature type="compositionally biased region" description="Pro residues" evidence="4">
    <location>
        <begin position="223"/>
        <end position="232"/>
    </location>
</feature>
<gene>
    <name evidence="9" type="primary">LOC106478823</name>
</gene>
<dbReference type="InterPro" id="IPR007110">
    <property type="entry name" value="Ig-like_dom"/>
</dbReference>
<dbReference type="InterPro" id="IPR050605">
    <property type="entry name" value="Olfactomedin-like_domain"/>
</dbReference>
<dbReference type="RefSeq" id="XP_013794852.2">
    <property type="nucleotide sequence ID" value="XM_013939398.2"/>
</dbReference>
<keyword evidence="5" id="KW-0812">Transmembrane</keyword>
<dbReference type="InterPro" id="IPR003112">
    <property type="entry name" value="Olfac-like_dom"/>
</dbReference>
<feature type="compositionally biased region" description="Polar residues" evidence="4">
    <location>
        <begin position="64"/>
        <end position="77"/>
    </location>
</feature>
<dbReference type="Proteomes" id="UP000694941">
    <property type="component" value="Unplaced"/>
</dbReference>
<dbReference type="Pfam" id="PF07679">
    <property type="entry name" value="I-set"/>
    <property type="match status" value="1"/>
</dbReference>
<evidence type="ECO:0000256" key="4">
    <source>
        <dbReference type="SAM" id="MobiDB-lite"/>
    </source>
</evidence>
<dbReference type="InterPro" id="IPR003598">
    <property type="entry name" value="Ig_sub2"/>
</dbReference>
<dbReference type="PANTHER" id="PTHR23192">
    <property type="entry name" value="OLFACTOMEDIN-RELATED"/>
    <property type="match status" value="1"/>
</dbReference>
<dbReference type="InterPro" id="IPR036179">
    <property type="entry name" value="Ig-like_dom_sf"/>
</dbReference>
<dbReference type="SUPFAM" id="SSF48726">
    <property type="entry name" value="Immunoglobulin"/>
    <property type="match status" value="2"/>
</dbReference>
<reference evidence="9" key="1">
    <citation type="submission" date="2025-08" db="UniProtKB">
        <authorList>
            <consortium name="RefSeq"/>
        </authorList>
    </citation>
    <scope>IDENTIFICATION</scope>
    <source>
        <tissue evidence="9">Muscle</tissue>
    </source>
</reference>
<evidence type="ECO:0000313" key="9">
    <source>
        <dbReference type="RefSeq" id="XP_013794852.2"/>
    </source>
</evidence>
<comment type="subcellular location">
    <subcellularLocation>
        <location evidence="1">Secreted</location>
    </subcellularLocation>
</comment>
<dbReference type="InterPro" id="IPR008160">
    <property type="entry name" value="Collagen"/>
</dbReference>